<dbReference type="STRING" id="94130.A0A2Z6QEY6"/>
<dbReference type="InterPro" id="IPR046700">
    <property type="entry name" value="DUF6570"/>
</dbReference>
<evidence type="ECO:0000313" key="3">
    <source>
        <dbReference type="EMBL" id="GBB88773.1"/>
    </source>
</evidence>
<feature type="domain" description="DUF6570" evidence="2">
    <location>
        <begin position="109"/>
        <end position="146"/>
    </location>
</feature>
<dbReference type="Proteomes" id="UP000247702">
    <property type="component" value="Unassembled WGS sequence"/>
</dbReference>
<name>A0A2Z6QEY6_9GLOM</name>
<feature type="region of interest" description="Disordered" evidence="1">
    <location>
        <begin position="34"/>
        <end position="62"/>
    </location>
</feature>
<proteinExistence type="predicted"/>
<sequence length="268" mass="31438">MEKDEERILRLAHKSKRKHVLRAHNKNQLQDYQINKPNDNEYIQREDDNRNMNGRSTSSTTISEKDHKVLQKFCKKMDNIQYNTYPKCNEQIPDMALIMSECCRCHSDKKTPKKFFADNNMDPGEIPDELQELTDIEEMLIAQIFTVIDFTVRREKIAKALFWLKANNPYYEDIIIDDEILNSIPQNGSIINQIQQIRSDQIIDEMDDISNENEIRHDEGDAITHSFVPAIPLTQRENAMINDTLDRMQSNQQPILWPEIDGSPINEF</sequence>
<dbReference type="AlphaFoldDB" id="A0A2Z6QEY6"/>
<accession>A0A2Z6QEY6</accession>
<evidence type="ECO:0000256" key="1">
    <source>
        <dbReference type="SAM" id="MobiDB-lite"/>
    </source>
</evidence>
<comment type="caution">
    <text evidence="3">The sequence shown here is derived from an EMBL/GenBank/DDBJ whole genome shotgun (WGS) entry which is preliminary data.</text>
</comment>
<feature type="compositionally biased region" description="Basic and acidic residues" evidence="1">
    <location>
        <begin position="38"/>
        <end position="50"/>
    </location>
</feature>
<protein>
    <recommendedName>
        <fullName evidence="2">DUF6570 domain-containing protein</fullName>
    </recommendedName>
</protein>
<gene>
    <name evidence="3" type="ORF">RclHR1_15380001</name>
</gene>
<dbReference type="Pfam" id="PF20209">
    <property type="entry name" value="DUF6570"/>
    <property type="match status" value="2"/>
</dbReference>
<dbReference type="EMBL" id="BEXD01000600">
    <property type="protein sequence ID" value="GBB88773.1"/>
    <property type="molecule type" value="Genomic_DNA"/>
</dbReference>
<evidence type="ECO:0000259" key="2">
    <source>
        <dbReference type="Pfam" id="PF20209"/>
    </source>
</evidence>
<feature type="compositionally biased region" description="Polar residues" evidence="1">
    <location>
        <begin position="51"/>
        <end position="62"/>
    </location>
</feature>
<keyword evidence="4" id="KW-1185">Reference proteome</keyword>
<feature type="domain" description="DUF6570" evidence="2">
    <location>
        <begin position="149"/>
        <end position="182"/>
    </location>
</feature>
<reference evidence="3 4" key="1">
    <citation type="submission" date="2017-11" db="EMBL/GenBank/DDBJ databases">
        <title>The genome of Rhizophagus clarus HR1 reveals common genetic basis of auxotrophy among arbuscular mycorrhizal fungi.</title>
        <authorList>
            <person name="Kobayashi Y."/>
        </authorList>
    </citation>
    <scope>NUCLEOTIDE SEQUENCE [LARGE SCALE GENOMIC DNA]</scope>
    <source>
        <strain evidence="3 4">HR1</strain>
    </source>
</reference>
<organism evidence="3 4">
    <name type="scientific">Rhizophagus clarus</name>
    <dbReference type="NCBI Taxonomy" id="94130"/>
    <lineage>
        <taxon>Eukaryota</taxon>
        <taxon>Fungi</taxon>
        <taxon>Fungi incertae sedis</taxon>
        <taxon>Mucoromycota</taxon>
        <taxon>Glomeromycotina</taxon>
        <taxon>Glomeromycetes</taxon>
        <taxon>Glomerales</taxon>
        <taxon>Glomeraceae</taxon>
        <taxon>Rhizophagus</taxon>
    </lineage>
</organism>
<evidence type="ECO:0000313" key="4">
    <source>
        <dbReference type="Proteomes" id="UP000247702"/>
    </source>
</evidence>